<comment type="caution">
    <text evidence="1">The sequence shown here is derived from an EMBL/GenBank/DDBJ whole genome shotgun (WGS) entry which is preliminary data.</text>
</comment>
<dbReference type="EMBL" id="JAWDID010000011">
    <property type="protein sequence ID" value="MDU0340237.1"/>
    <property type="molecule type" value="Genomic_DNA"/>
</dbReference>
<sequence>MSTASSKPQAATLADESFMSADDLRSYMAELEMAKASKLLGAMDKAEEARLKLVATLKEEIAVTPAKVAEIKQSLANKTRAAAERGEKEVMVMRFPSALCTDRGRAINNSEADWPTTLTGRPRQAYEFWKEHLQPAKYKLRAMIVEWPGGLPGDVAFFLSWS</sequence>
<name>A0ABU3S631_9HYPH</name>
<evidence type="ECO:0000313" key="1">
    <source>
        <dbReference type="EMBL" id="MDU0340237.1"/>
    </source>
</evidence>
<keyword evidence="2" id="KW-1185">Reference proteome</keyword>
<gene>
    <name evidence="1" type="ORF">RKE40_10110</name>
</gene>
<proteinExistence type="predicted"/>
<organism evidence="1 2">
    <name type="scientific">Bosea rubneri</name>
    <dbReference type="NCBI Taxonomy" id="3075434"/>
    <lineage>
        <taxon>Bacteria</taxon>
        <taxon>Pseudomonadati</taxon>
        <taxon>Pseudomonadota</taxon>
        <taxon>Alphaproteobacteria</taxon>
        <taxon>Hyphomicrobiales</taxon>
        <taxon>Boseaceae</taxon>
        <taxon>Bosea</taxon>
    </lineage>
</organism>
<evidence type="ECO:0000313" key="2">
    <source>
        <dbReference type="Proteomes" id="UP001254257"/>
    </source>
</evidence>
<evidence type="ECO:0008006" key="3">
    <source>
        <dbReference type="Google" id="ProtNLM"/>
    </source>
</evidence>
<dbReference type="RefSeq" id="WP_316018108.1">
    <property type="nucleotide sequence ID" value="NZ_JAWDID010000011.1"/>
</dbReference>
<dbReference type="Proteomes" id="UP001254257">
    <property type="component" value="Unassembled WGS sequence"/>
</dbReference>
<protein>
    <recommendedName>
        <fullName evidence="3">H-NS histone family protein</fullName>
    </recommendedName>
</protein>
<accession>A0ABU3S631</accession>
<reference evidence="1 2" key="1">
    <citation type="submission" date="2023-09" db="EMBL/GenBank/DDBJ databases">
        <title>Whole genome shotgun sequencing (WGS) of Bosea sp. ZW T0_25, isolated from stored onions (Allium cepa).</title>
        <authorList>
            <person name="Stoll D.A."/>
            <person name="Huch M."/>
        </authorList>
    </citation>
    <scope>NUCLEOTIDE SEQUENCE [LARGE SCALE GENOMIC DNA]</scope>
    <source>
        <strain evidence="1 2">ZW T0_25</strain>
    </source>
</reference>